<dbReference type="Pfam" id="PF06348">
    <property type="entry name" value="DUF1059"/>
    <property type="match status" value="1"/>
</dbReference>
<dbReference type="RefSeq" id="WP_076705139.1">
    <property type="nucleotide sequence ID" value="NZ_MRDE01000074.1"/>
</dbReference>
<evidence type="ECO:0008006" key="3">
    <source>
        <dbReference type="Google" id="ProtNLM"/>
    </source>
</evidence>
<name>A0A1R1L7G1_9MICC</name>
<proteinExistence type="predicted"/>
<gene>
    <name evidence="1" type="ORF">BKD30_12395</name>
</gene>
<organism evidence="1 2">
    <name type="scientific">Tersicoccus phoenicis</name>
    <dbReference type="NCBI Taxonomy" id="554083"/>
    <lineage>
        <taxon>Bacteria</taxon>
        <taxon>Bacillati</taxon>
        <taxon>Actinomycetota</taxon>
        <taxon>Actinomycetes</taxon>
        <taxon>Micrococcales</taxon>
        <taxon>Micrococcaceae</taxon>
        <taxon>Tersicoccus</taxon>
    </lineage>
</organism>
<accession>A0A1R1L7G1</accession>
<dbReference type="AlphaFoldDB" id="A0A1R1L7G1"/>
<evidence type="ECO:0000313" key="2">
    <source>
        <dbReference type="Proteomes" id="UP000187085"/>
    </source>
</evidence>
<comment type="caution">
    <text evidence="1">The sequence shown here is derived from an EMBL/GenBank/DDBJ whole genome shotgun (WGS) entry which is preliminary data.</text>
</comment>
<dbReference type="EMBL" id="MRDE01000074">
    <property type="protein sequence ID" value="OMH23478.1"/>
    <property type="molecule type" value="Genomic_DNA"/>
</dbReference>
<dbReference type="Proteomes" id="UP000187085">
    <property type="component" value="Unassembled WGS sequence"/>
</dbReference>
<dbReference type="InterPro" id="IPR009409">
    <property type="entry name" value="DUF1059"/>
</dbReference>
<protein>
    <recommendedName>
        <fullName evidence="3">DUF1059 domain-containing protein</fullName>
    </recommendedName>
</protein>
<keyword evidence="2" id="KW-1185">Reference proteome</keyword>
<dbReference type="STRING" id="554083.BKD30_12395"/>
<dbReference type="OrthoDB" id="3213531at2"/>
<sequence length="57" mass="6179">MKSFACGDVVPGCQARWVCSTDEEILFQVAQHARASHGLTEVPATLVQSVRDAIVIH</sequence>
<evidence type="ECO:0000313" key="1">
    <source>
        <dbReference type="EMBL" id="OMH23478.1"/>
    </source>
</evidence>
<reference evidence="1 2" key="1">
    <citation type="submission" date="2016-12" db="EMBL/GenBank/DDBJ databases">
        <title>Draft genome of Tersicoccus phoenicis 1P05MA.</title>
        <authorList>
            <person name="Nakajima Y."/>
            <person name="Yoshizawa S."/>
            <person name="Nakamura K."/>
            <person name="Ogura Y."/>
            <person name="Hayashi T."/>
            <person name="Kogure K."/>
        </authorList>
    </citation>
    <scope>NUCLEOTIDE SEQUENCE [LARGE SCALE GENOMIC DNA]</scope>
    <source>
        <strain evidence="1 2">1p05MA</strain>
    </source>
</reference>